<evidence type="ECO:0000313" key="6">
    <source>
        <dbReference type="EMBL" id="GCD96157.1"/>
    </source>
</evidence>
<dbReference type="EMBL" id="BIFH01000019">
    <property type="protein sequence ID" value="GCD96157.1"/>
    <property type="molecule type" value="Genomic_DNA"/>
</dbReference>
<evidence type="ECO:0000256" key="4">
    <source>
        <dbReference type="ARBA" id="ARBA00022840"/>
    </source>
</evidence>
<comment type="caution">
    <text evidence="6">The sequence shown here is derived from an EMBL/GenBank/DDBJ whole genome shotgun (WGS) entry which is preliminary data.</text>
</comment>
<organism evidence="6 7">
    <name type="scientific">Embleya hyalina</name>
    <dbReference type="NCBI Taxonomy" id="516124"/>
    <lineage>
        <taxon>Bacteria</taxon>
        <taxon>Bacillati</taxon>
        <taxon>Actinomycetota</taxon>
        <taxon>Actinomycetes</taxon>
        <taxon>Kitasatosporales</taxon>
        <taxon>Streptomycetaceae</taxon>
        <taxon>Embleya</taxon>
    </lineage>
</organism>
<protein>
    <submittedName>
        <fullName evidence="6">Sugar ABC transporter ATP-binding protein</fullName>
    </submittedName>
</protein>
<reference evidence="6 7" key="1">
    <citation type="submission" date="2018-12" db="EMBL/GenBank/DDBJ databases">
        <title>Draft genome sequence of Embleya hyalina NBRC 13850T.</title>
        <authorList>
            <person name="Komaki H."/>
            <person name="Hosoyama A."/>
            <person name="Kimura A."/>
            <person name="Ichikawa N."/>
            <person name="Tamura T."/>
        </authorList>
    </citation>
    <scope>NUCLEOTIDE SEQUENCE [LARGE SCALE GENOMIC DNA]</scope>
    <source>
        <strain evidence="6 7">NBRC 13850</strain>
    </source>
</reference>
<name>A0A401YNJ8_9ACTN</name>
<dbReference type="InterPro" id="IPR050107">
    <property type="entry name" value="ABC_carbohydrate_import_ATPase"/>
</dbReference>
<keyword evidence="1" id="KW-0813">Transport</keyword>
<evidence type="ECO:0000256" key="2">
    <source>
        <dbReference type="ARBA" id="ARBA00022737"/>
    </source>
</evidence>
<dbReference type="InterPro" id="IPR017871">
    <property type="entry name" value="ABC_transporter-like_CS"/>
</dbReference>
<feature type="domain" description="ABC transporter" evidence="5">
    <location>
        <begin position="20"/>
        <end position="255"/>
    </location>
</feature>
<dbReference type="InterPro" id="IPR027417">
    <property type="entry name" value="P-loop_NTPase"/>
</dbReference>
<dbReference type="InterPro" id="IPR003439">
    <property type="entry name" value="ABC_transporter-like_ATP-bd"/>
</dbReference>
<dbReference type="PANTHER" id="PTHR43790:SF9">
    <property type="entry name" value="GALACTOFURANOSE TRANSPORTER ATP-BINDING PROTEIN YTFR"/>
    <property type="match status" value="1"/>
</dbReference>
<dbReference type="Proteomes" id="UP000286931">
    <property type="component" value="Unassembled WGS sequence"/>
</dbReference>
<evidence type="ECO:0000259" key="5">
    <source>
        <dbReference type="PROSITE" id="PS50893"/>
    </source>
</evidence>
<dbReference type="PANTHER" id="PTHR43790">
    <property type="entry name" value="CARBOHYDRATE TRANSPORT ATP-BINDING PROTEIN MG119-RELATED"/>
    <property type="match status" value="1"/>
</dbReference>
<dbReference type="InterPro" id="IPR003593">
    <property type="entry name" value="AAA+_ATPase"/>
</dbReference>
<evidence type="ECO:0000256" key="1">
    <source>
        <dbReference type="ARBA" id="ARBA00022448"/>
    </source>
</evidence>
<dbReference type="GO" id="GO:0005524">
    <property type="term" value="F:ATP binding"/>
    <property type="evidence" value="ECO:0007669"/>
    <property type="project" value="UniProtKB-KW"/>
</dbReference>
<dbReference type="PROSITE" id="PS50893">
    <property type="entry name" value="ABC_TRANSPORTER_2"/>
    <property type="match status" value="2"/>
</dbReference>
<feature type="domain" description="ABC transporter" evidence="5">
    <location>
        <begin position="263"/>
        <end position="512"/>
    </location>
</feature>
<dbReference type="PROSITE" id="PS00211">
    <property type="entry name" value="ABC_TRANSPORTER_1"/>
    <property type="match status" value="1"/>
</dbReference>
<dbReference type="Gene3D" id="3.40.50.300">
    <property type="entry name" value="P-loop containing nucleotide triphosphate hydrolases"/>
    <property type="match status" value="2"/>
</dbReference>
<proteinExistence type="predicted"/>
<keyword evidence="3" id="KW-0547">Nucleotide-binding</keyword>
<evidence type="ECO:0000313" key="7">
    <source>
        <dbReference type="Proteomes" id="UP000286931"/>
    </source>
</evidence>
<sequence>MTIESARGTPVELVDHTSLLEMRGISKRFGGLQALDDVSITLRGGEVLALCGANGAGKSTLVRILAGVEQADGGEIALDGRVVPIESPQRAADLGLNFVHQELNLVPKFTGLQNMALGITAGRSGFVATKALRGRAGEVRELLGYDIPLDVPVEKLSVSDRWMVSLARSLMRPARFIAMDEPTASFTQDEADLLYGVIRELTTNGVGVLYISHRLEEVLLVSDEVTTMRDGRVVGSHRSDRLDVVSLTRHIVGHEVEEPTRHVGAKDAARGPVRLAVRGLGRKDKVSGATFDLHVGEVLGIAGLAGAGRTELARLLIGADRPSSGTMTLDGARYAPRSPHDAIRAGVALVPEERRSQGLLLGESIDTNLAVAALGRARTMFTGFSPRSSRRTGRRLAERFAVKTDDTSRPVLSLSGGNQQKVVLAKYVRTGPSVLVLDEPTVGVDVGARAEIYETIAGLAREGTSILLISSDFDELAVCDRVLVMRHGALVADVLGAQATKALLTRLCFRSGEVVPEDSTTR</sequence>
<gene>
    <name evidence="6" type="primary">rbsA_1</name>
    <name evidence="6" type="ORF">EHYA_03841</name>
</gene>
<dbReference type="Pfam" id="PF00005">
    <property type="entry name" value="ABC_tran"/>
    <property type="match status" value="2"/>
</dbReference>
<keyword evidence="2" id="KW-0677">Repeat</keyword>
<dbReference type="GO" id="GO:0016887">
    <property type="term" value="F:ATP hydrolysis activity"/>
    <property type="evidence" value="ECO:0007669"/>
    <property type="project" value="InterPro"/>
</dbReference>
<keyword evidence="4 6" id="KW-0067">ATP-binding</keyword>
<dbReference type="CDD" id="cd03215">
    <property type="entry name" value="ABC_Carb_Monos_II"/>
    <property type="match status" value="1"/>
</dbReference>
<accession>A0A401YNJ8</accession>
<dbReference type="SMART" id="SM00382">
    <property type="entry name" value="AAA"/>
    <property type="match status" value="2"/>
</dbReference>
<dbReference type="RefSeq" id="WP_126638221.1">
    <property type="nucleotide sequence ID" value="NZ_BIFH01000019.1"/>
</dbReference>
<dbReference type="AlphaFoldDB" id="A0A401YNJ8"/>
<dbReference type="OrthoDB" id="8416490at2"/>
<keyword evidence="7" id="KW-1185">Reference proteome</keyword>
<evidence type="ECO:0000256" key="3">
    <source>
        <dbReference type="ARBA" id="ARBA00022741"/>
    </source>
</evidence>
<dbReference type="SUPFAM" id="SSF52540">
    <property type="entry name" value="P-loop containing nucleoside triphosphate hydrolases"/>
    <property type="match status" value="2"/>
</dbReference>
<dbReference type="CDD" id="cd03216">
    <property type="entry name" value="ABC_Carb_Monos_I"/>
    <property type="match status" value="1"/>
</dbReference>